<dbReference type="EMBL" id="KI925457">
    <property type="protein sequence ID" value="ETW82996.1"/>
    <property type="molecule type" value="Genomic_DNA"/>
</dbReference>
<dbReference type="KEGG" id="hir:HETIRDRAFT_408978"/>
<dbReference type="HOGENOM" id="CLU_2197315_0_0_1"/>
<organism evidence="2 3">
    <name type="scientific">Heterobasidion irregulare (strain TC 32-1)</name>
    <dbReference type="NCBI Taxonomy" id="747525"/>
    <lineage>
        <taxon>Eukaryota</taxon>
        <taxon>Fungi</taxon>
        <taxon>Dikarya</taxon>
        <taxon>Basidiomycota</taxon>
        <taxon>Agaricomycotina</taxon>
        <taxon>Agaricomycetes</taxon>
        <taxon>Russulales</taxon>
        <taxon>Bondarzewiaceae</taxon>
        <taxon>Heterobasidion</taxon>
        <taxon>Heterobasidion annosum species complex</taxon>
    </lineage>
</organism>
<evidence type="ECO:0000256" key="1">
    <source>
        <dbReference type="SAM" id="MobiDB-lite"/>
    </source>
</evidence>
<feature type="region of interest" description="Disordered" evidence="1">
    <location>
        <begin position="34"/>
        <end position="57"/>
    </location>
</feature>
<dbReference type="OrthoDB" id="3355886at2759"/>
<feature type="compositionally biased region" description="Basic and acidic residues" evidence="1">
    <location>
        <begin position="48"/>
        <end position="57"/>
    </location>
</feature>
<dbReference type="Proteomes" id="UP000030671">
    <property type="component" value="Unassembled WGS sequence"/>
</dbReference>
<evidence type="ECO:0000313" key="2">
    <source>
        <dbReference type="EMBL" id="ETW82996.1"/>
    </source>
</evidence>
<keyword evidence="3" id="KW-1185">Reference proteome</keyword>
<sequence length="108" mass="11692">MNALRIASKHTHSLSQKFRVNPPQTRSFYSPFAVLSQNSPSSSSTKPSYEKPTQDNFEVEHGAGTVYVVSEPDPSDRPYAVPAGAYPTSLPYVNFTQTEAPDASGAKA</sequence>
<reference evidence="2 3" key="1">
    <citation type="journal article" date="2012" name="New Phytol.">
        <title>Insight into trade-off between wood decay and parasitism from the genome of a fungal forest pathogen.</title>
        <authorList>
            <person name="Olson A."/>
            <person name="Aerts A."/>
            <person name="Asiegbu F."/>
            <person name="Belbahri L."/>
            <person name="Bouzid O."/>
            <person name="Broberg A."/>
            <person name="Canback B."/>
            <person name="Coutinho P.M."/>
            <person name="Cullen D."/>
            <person name="Dalman K."/>
            <person name="Deflorio G."/>
            <person name="van Diepen L.T."/>
            <person name="Dunand C."/>
            <person name="Duplessis S."/>
            <person name="Durling M."/>
            <person name="Gonthier P."/>
            <person name="Grimwood J."/>
            <person name="Fossdal C.G."/>
            <person name="Hansson D."/>
            <person name="Henrissat B."/>
            <person name="Hietala A."/>
            <person name="Himmelstrand K."/>
            <person name="Hoffmeister D."/>
            <person name="Hogberg N."/>
            <person name="James T.Y."/>
            <person name="Karlsson M."/>
            <person name="Kohler A."/>
            <person name="Kues U."/>
            <person name="Lee Y.H."/>
            <person name="Lin Y.C."/>
            <person name="Lind M."/>
            <person name="Lindquist E."/>
            <person name="Lombard V."/>
            <person name="Lucas S."/>
            <person name="Lunden K."/>
            <person name="Morin E."/>
            <person name="Murat C."/>
            <person name="Park J."/>
            <person name="Raffaello T."/>
            <person name="Rouze P."/>
            <person name="Salamov A."/>
            <person name="Schmutz J."/>
            <person name="Solheim H."/>
            <person name="Stahlberg J."/>
            <person name="Velez H."/>
            <person name="de Vries R.P."/>
            <person name="Wiebenga A."/>
            <person name="Woodward S."/>
            <person name="Yakovlev I."/>
            <person name="Garbelotto M."/>
            <person name="Martin F."/>
            <person name="Grigoriev I.V."/>
            <person name="Stenlid J."/>
        </authorList>
    </citation>
    <scope>NUCLEOTIDE SEQUENCE [LARGE SCALE GENOMIC DNA]</scope>
    <source>
        <strain evidence="2 3">TC 32-1</strain>
    </source>
</reference>
<gene>
    <name evidence="2" type="ORF">HETIRDRAFT_408978</name>
</gene>
<feature type="compositionally biased region" description="Polar residues" evidence="1">
    <location>
        <begin position="13"/>
        <end position="22"/>
    </location>
</feature>
<dbReference type="RefSeq" id="XP_009545288.1">
    <property type="nucleotide sequence ID" value="XM_009546993.1"/>
</dbReference>
<proteinExistence type="predicted"/>
<dbReference type="STRING" id="747525.W4KD43"/>
<dbReference type="AlphaFoldDB" id="W4KD43"/>
<feature type="region of interest" description="Disordered" evidence="1">
    <location>
        <begin position="1"/>
        <end position="22"/>
    </location>
</feature>
<protein>
    <submittedName>
        <fullName evidence="2">Uncharacterized protein</fullName>
    </submittedName>
</protein>
<feature type="compositionally biased region" description="Low complexity" evidence="1">
    <location>
        <begin position="36"/>
        <end position="47"/>
    </location>
</feature>
<accession>W4KD43</accession>
<evidence type="ECO:0000313" key="3">
    <source>
        <dbReference type="Proteomes" id="UP000030671"/>
    </source>
</evidence>
<name>W4KD43_HETIT</name>
<dbReference type="InParanoid" id="W4KD43"/>
<dbReference type="GeneID" id="20672741"/>